<protein>
    <submittedName>
        <fullName evidence="1">Uncharacterized protein</fullName>
    </submittedName>
</protein>
<name>A0AAD5QJ83_PARTN</name>
<proteinExistence type="predicted"/>
<accession>A0AAD5QJ83</accession>
<organism evidence="1 2">
    <name type="scientific">Parelaphostrongylus tenuis</name>
    <name type="common">Meningeal worm</name>
    <dbReference type="NCBI Taxonomy" id="148309"/>
    <lineage>
        <taxon>Eukaryota</taxon>
        <taxon>Metazoa</taxon>
        <taxon>Ecdysozoa</taxon>
        <taxon>Nematoda</taxon>
        <taxon>Chromadorea</taxon>
        <taxon>Rhabditida</taxon>
        <taxon>Rhabditina</taxon>
        <taxon>Rhabditomorpha</taxon>
        <taxon>Strongyloidea</taxon>
        <taxon>Metastrongylidae</taxon>
        <taxon>Parelaphostrongylus</taxon>
    </lineage>
</organism>
<keyword evidence="2" id="KW-1185">Reference proteome</keyword>
<dbReference type="AlphaFoldDB" id="A0AAD5QJ83"/>
<comment type="caution">
    <text evidence="1">The sequence shown here is derived from an EMBL/GenBank/DDBJ whole genome shotgun (WGS) entry which is preliminary data.</text>
</comment>
<dbReference type="EMBL" id="JAHQIW010000871">
    <property type="protein sequence ID" value="KAJ1350470.1"/>
    <property type="molecule type" value="Genomic_DNA"/>
</dbReference>
<dbReference type="Proteomes" id="UP001196413">
    <property type="component" value="Unassembled WGS sequence"/>
</dbReference>
<sequence>MPLECDPIVAYGTACCALESATDCNITSGDDVKLPQHSLSGNTEDRRLQNKQNTLLDKGCSDAYTYPEDDHQNVLRAVLLSYNIIERKNN</sequence>
<evidence type="ECO:0000313" key="1">
    <source>
        <dbReference type="EMBL" id="KAJ1350470.1"/>
    </source>
</evidence>
<evidence type="ECO:0000313" key="2">
    <source>
        <dbReference type="Proteomes" id="UP001196413"/>
    </source>
</evidence>
<reference evidence="1" key="1">
    <citation type="submission" date="2021-06" db="EMBL/GenBank/DDBJ databases">
        <title>Parelaphostrongylus tenuis whole genome reference sequence.</title>
        <authorList>
            <person name="Garwood T.J."/>
            <person name="Larsen P.A."/>
            <person name="Fountain-Jones N.M."/>
            <person name="Garbe J.R."/>
            <person name="Macchietto M.G."/>
            <person name="Kania S.A."/>
            <person name="Gerhold R.W."/>
            <person name="Richards J.E."/>
            <person name="Wolf T.M."/>
        </authorList>
    </citation>
    <scope>NUCLEOTIDE SEQUENCE</scope>
    <source>
        <strain evidence="1">MNPRO001-30</strain>
        <tissue evidence="1">Meninges</tissue>
    </source>
</reference>
<gene>
    <name evidence="1" type="ORF">KIN20_006266</name>
</gene>